<organism evidence="2 3">
    <name type="scientific">Nonomuraea rosea</name>
    <dbReference type="NCBI Taxonomy" id="638574"/>
    <lineage>
        <taxon>Bacteria</taxon>
        <taxon>Bacillati</taxon>
        <taxon>Actinomycetota</taxon>
        <taxon>Actinomycetes</taxon>
        <taxon>Streptosporangiales</taxon>
        <taxon>Streptosporangiaceae</taxon>
        <taxon>Nonomuraea</taxon>
    </lineage>
</organism>
<reference evidence="3" key="1">
    <citation type="journal article" date="2019" name="Int. J. Syst. Evol. Microbiol.">
        <title>The Global Catalogue of Microorganisms (GCM) 10K type strain sequencing project: providing services to taxonomists for standard genome sequencing and annotation.</title>
        <authorList>
            <consortium name="The Broad Institute Genomics Platform"/>
            <consortium name="The Broad Institute Genome Sequencing Center for Infectious Disease"/>
            <person name="Wu L."/>
            <person name="Ma J."/>
        </authorList>
    </citation>
    <scope>NUCLEOTIDE SEQUENCE [LARGE SCALE GENOMIC DNA]</scope>
    <source>
        <strain evidence="3">JCM 17326</strain>
    </source>
</reference>
<evidence type="ECO:0000259" key="1">
    <source>
        <dbReference type="Pfam" id="PF09369"/>
    </source>
</evidence>
<gene>
    <name evidence="2" type="ORF">GCM10022419_112740</name>
</gene>
<name>A0ABP6ZH73_9ACTN</name>
<protein>
    <submittedName>
        <fullName evidence="2">DUF1998 domain-containing protein</fullName>
    </submittedName>
</protein>
<evidence type="ECO:0000313" key="2">
    <source>
        <dbReference type="EMBL" id="GAA3609214.1"/>
    </source>
</evidence>
<dbReference type="Pfam" id="PF09369">
    <property type="entry name" value="MZB"/>
    <property type="match status" value="1"/>
</dbReference>
<accession>A0ABP6ZH73</accession>
<feature type="domain" description="MrfA-like Zn-binding" evidence="1">
    <location>
        <begin position="506"/>
        <end position="605"/>
    </location>
</feature>
<sequence>MIRGKIRRSQLVAPFGPGAMQVLADGTSVITAGLDHWFVPADTLDQEEFRIHEWRLERLLGVEALYSPPDYRSSYKRKQNEYNTNIRVPVLRFPAWSFCPRCRALTQQPLHIPERPRCANTGCPRQKANWAPYLAQVPFVALCERGHLQDFPWNEWVHRSATPVCRSPKLKLKTLGGGTLASQRVVCESCHKERSLEGITSVERSREQEGETTFLTMNLDKGTDFSCRGAMPWLGIDAHGKPCGAPLRGSLRGASNVYYALVKSSIFIPQETLTGVDPAILEVLEEQTIARVRSNARDLLDEGEQLTAKKLRRAAKKNAFRLEPFTDTDIEAALAILENAANDPGSATQVTSGAADQAPFRYEEFARLRNVLESAELVVREPASAYAADVAALVPRIKLIEKLRETRVLSGFNRIYAESSASDAATRMALLRRHEPAPGASWLPAYTVLGEGIYLELDSERLLQWESEQAVHDRLHPIIGHSETVAEGRHLIPRDVSPRLVLLHTLAHLLINQLTYECGYSSASLRERLYVSTGAEGMCGLLIYTAAGDSEGTLGGLVRMGQPERFENVLRNAISNSRWCSSDPVCMESRGQGPDSCNLAACHSCALLPETACEEFNRFLDRGLVAGTLDKPELGFFSGLD</sequence>
<evidence type="ECO:0000313" key="3">
    <source>
        <dbReference type="Proteomes" id="UP001500630"/>
    </source>
</evidence>
<dbReference type="Proteomes" id="UP001500630">
    <property type="component" value="Unassembled WGS sequence"/>
</dbReference>
<comment type="caution">
    <text evidence="2">The sequence shown here is derived from an EMBL/GenBank/DDBJ whole genome shotgun (WGS) entry which is preliminary data.</text>
</comment>
<keyword evidence="3" id="KW-1185">Reference proteome</keyword>
<dbReference type="InterPro" id="IPR047721">
    <property type="entry name" value="DrmB"/>
</dbReference>
<dbReference type="NCBIfam" id="NF038324">
    <property type="entry name" value="DrmB_fam"/>
    <property type="match status" value="1"/>
</dbReference>
<dbReference type="EMBL" id="BAABDQ010000045">
    <property type="protein sequence ID" value="GAA3609214.1"/>
    <property type="molecule type" value="Genomic_DNA"/>
</dbReference>
<dbReference type="InterPro" id="IPR018973">
    <property type="entry name" value="MZB"/>
</dbReference>
<dbReference type="RefSeq" id="WP_345575392.1">
    <property type="nucleotide sequence ID" value="NZ_BAABDQ010000045.1"/>
</dbReference>
<proteinExistence type="predicted"/>